<comment type="caution">
    <text evidence="3">The sequence shown here is derived from an EMBL/GenBank/DDBJ whole genome shotgun (WGS) entry which is preliminary data.</text>
</comment>
<feature type="compositionally biased region" description="Basic and acidic residues" evidence="1">
    <location>
        <begin position="64"/>
        <end position="89"/>
    </location>
</feature>
<accession>A0ABV9EF42</accession>
<dbReference type="EMBL" id="JBHSFN010000010">
    <property type="protein sequence ID" value="MFC4588003.1"/>
    <property type="molecule type" value="Genomic_DNA"/>
</dbReference>
<evidence type="ECO:0000313" key="3">
    <source>
        <dbReference type="EMBL" id="MFC4588003.1"/>
    </source>
</evidence>
<name>A0ABV9EF42_9ACTN</name>
<keyword evidence="4" id="KW-1185">Reference proteome</keyword>
<evidence type="ECO:0000256" key="2">
    <source>
        <dbReference type="SAM" id="Phobius"/>
    </source>
</evidence>
<reference evidence="4" key="1">
    <citation type="journal article" date="2019" name="Int. J. Syst. Evol. Microbiol.">
        <title>The Global Catalogue of Microorganisms (GCM) 10K type strain sequencing project: providing services to taxonomists for standard genome sequencing and annotation.</title>
        <authorList>
            <consortium name="The Broad Institute Genomics Platform"/>
            <consortium name="The Broad Institute Genome Sequencing Center for Infectious Disease"/>
            <person name="Wu L."/>
            <person name="Ma J."/>
        </authorList>
    </citation>
    <scope>NUCLEOTIDE SEQUENCE [LARGE SCALE GENOMIC DNA]</scope>
    <source>
        <strain evidence="4">CCUG 49560</strain>
    </source>
</reference>
<gene>
    <name evidence="3" type="ORF">ACFO8L_18065</name>
</gene>
<keyword evidence="2" id="KW-0812">Transmembrane</keyword>
<proteinExistence type="predicted"/>
<feature type="region of interest" description="Disordered" evidence="1">
    <location>
        <begin position="59"/>
        <end position="89"/>
    </location>
</feature>
<evidence type="ECO:0000313" key="4">
    <source>
        <dbReference type="Proteomes" id="UP001595891"/>
    </source>
</evidence>
<keyword evidence="2" id="KW-1133">Transmembrane helix</keyword>
<protein>
    <submittedName>
        <fullName evidence="3">Uncharacterized protein</fullName>
    </submittedName>
</protein>
<dbReference type="RefSeq" id="WP_262840775.1">
    <property type="nucleotide sequence ID" value="NZ_JANZYP010000002.1"/>
</dbReference>
<evidence type="ECO:0000256" key="1">
    <source>
        <dbReference type="SAM" id="MobiDB-lite"/>
    </source>
</evidence>
<sequence>MNGRNGFLLLGSTILFFAFLVSLARNSNNAGIGWGLVGVGFMIGAVACAISDLKAPQPATLTRSADDAEEARSSDGAEKARSSDDAGDR</sequence>
<feature type="transmembrane region" description="Helical" evidence="2">
    <location>
        <begin position="34"/>
        <end position="53"/>
    </location>
</feature>
<keyword evidence="2" id="KW-0472">Membrane</keyword>
<organism evidence="3 4">
    <name type="scientific">Sphaerisporangium corydalis</name>
    <dbReference type="NCBI Taxonomy" id="1441875"/>
    <lineage>
        <taxon>Bacteria</taxon>
        <taxon>Bacillati</taxon>
        <taxon>Actinomycetota</taxon>
        <taxon>Actinomycetes</taxon>
        <taxon>Streptosporangiales</taxon>
        <taxon>Streptosporangiaceae</taxon>
        <taxon>Sphaerisporangium</taxon>
    </lineage>
</organism>
<dbReference type="Proteomes" id="UP001595891">
    <property type="component" value="Unassembled WGS sequence"/>
</dbReference>